<name>A0A9Q1Q8H0_9CARY</name>
<keyword evidence="2" id="KW-1185">Reference proteome</keyword>
<evidence type="ECO:0000313" key="1">
    <source>
        <dbReference type="EMBL" id="KAJ8432837.1"/>
    </source>
</evidence>
<gene>
    <name evidence="1" type="ORF">Cgig2_017050</name>
</gene>
<dbReference type="AlphaFoldDB" id="A0A9Q1Q8H0"/>
<comment type="caution">
    <text evidence="1">The sequence shown here is derived from an EMBL/GenBank/DDBJ whole genome shotgun (WGS) entry which is preliminary data.</text>
</comment>
<protein>
    <submittedName>
        <fullName evidence="1">Uncharacterized protein</fullName>
    </submittedName>
</protein>
<evidence type="ECO:0000313" key="2">
    <source>
        <dbReference type="Proteomes" id="UP001153076"/>
    </source>
</evidence>
<organism evidence="1 2">
    <name type="scientific">Carnegiea gigantea</name>
    <dbReference type="NCBI Taxonomy" id="171969"/>
    <lineage>
        <taxon>Eukaryota</taxon>
        <taxon>Viridiplantae</taxon>
        <taxon>Streptophyta</taxon>
        <taxon>Embryophyta</taxon>
        <taxon>Tracheophyta</taxon>
        <taxon>Spermatophyta</taxon>
        <taxon>Magnoliopsida</taxon>
        <taxon>eudicotyledons</taxon>
        <taxon>Gunneridae</taxon>
        <taxon>Pentapetalae</taxon>
        <taxon>Caryophyllales</taxon>
        <taxon>Cactineae</taxon>
        <taxon>Cactaceae</taxon>
        <taxon>Cactoideae</taxon>
        <taxon>Echinocereeae</taxon>
        <taxon>Carnegiea</taxon>
    </lineage>
</organism>
<proteinExistence type="predicted"/>
<dbReference type="Proteomes" id="UP001153076">
    <property type="component" value="Unassembled WGS sequence"/>
</dbReference>
<sequence>MMLVSDTMHACSKGDKALVTDAPVAPEVEDAPESLRANPCSVIQRPPEQKADVTVDALKNFITTMTDTILQQVTEQVKKTMEIVSSMKPALPSTTYLPQDVSRPTDTFPSNHCIEVAESSEHDRLTRLPKGDSLTPRSCPPHTHPLPLDGLETNFMIAASKPHNAWKNCEFYEQNGRTTAECWQLKKALHELDKKGQIDRFLKRVPRSLRNGCDSVCEEP</sequence>
<reference evidence="1" key="1">
    <citation type="submission" date="2022-04" db="EMBL/GenBank/DDBJ databases">
        <title>Carnegiea gigantea Genome sequencing and assembly v2.</title>
        <authorList>
            <person name="Copetti D."/>
            <person name="Sanderson M.J."/>
            <person name="Burquez A."/>
            <person name="Wojciechowski M.F."/>
        </authorList>
    </citation>
    <scope>NUCLEOTIDE SEQUENCE</scope>
    <source>
        <strain evidence="1">SGP5-SGP5p</strain>
        <tissue evidence="1">Aerial part</tissue>
    </source>
</reference>
<dbReference type="EMBL" id="JAKOGI010000580">
    <property type="protein sequence ID" value="KAJ8432837.1"/>
    <property type="molecule type" value="Genomic_DNA"/>
</dbReference>
<accession>A0A9Q1Q8H0</accession>
<dbReference type="OrthoDB" id="1740536at2759"/>